<dbReference type="CDD" id="cd00090">
    <property type="entry name" value="HTH_ARSR"/>
    <property type="match status" value="1"/>
</dbReference>
<proteinExistence type="predicted"/>
<dbReference type="RefSeq" id="WP_275279079.1">
    <property type="nucleotide sequence ID" value="NZ_CP119108.1"/>
</dbReference>
<dbReference type="InterPro" id="IPR011991">
    <property type="entry name" value="ArsR-like_HTH"/>
</dbReference>
<dbReference type="InterPro" id="IPR036388">
    <property type="entry name" value="WH-like_DNA-bd_sf"/>
</dbReference>
<dbReference type="Pfam" id="PF13412">
    <property type="entry name" value="HTH_24"/>
    <property type="match status" value="1"/>
</dbReference>
<dbReference type="SUPFAM" id="SSF46785">
    <property type="entry name" value="Winged helix' DNA-binding domain"/>
    <property type="match status" value="1"/>
</dbReference>
<name>A0ABY8C027_9MICO</name>
<dbReference type="Gene3D" id="1.10.10.10">
    <property type="entry name" value="Winged helix-like DNA-binding domain superfamily/Winged helix DNA-binding domain"/>
    <property type="match status" value="1"/>
</dbReference>
<dbReference type="SMART" id="SM00418">
    <property type="entry name" value="HTH_ARSR"/>
    <property type="match status" value="1"/>
</dbReference>
<gene>
    <name evidence="2" type="ORF">PU630_04075</name>
</gene>
<dbReference type="EMBL" id="CP119108">
    <property type="protein sequence ID" value="WEG09754.1"/>
    <property type="molecule type" value="Genomic_DNA"/>
</dbReference>
<protein>
    <submittedName>
        <fullName evidence="2">Winged helix-turn-helix transcriptional regulator</fullName>
    </submittedName>
</protein>
<dbReference type="Proteomes" id="UP001214553">
    <property type="component" value="Chromosome"/>
</dbReference>
<reference evidence="2 3" key="1">
    <citation type="submission" date="2023-03" db="EMBL/GenBank/DDBJ databases">
        <title>Genome sequence of Microbacterium sp. KACC 23027.</title>
        <authorList>
            <person name="Kim S."/>
            <person name="Heo J."/>
            <person name="Kwon S.-W."/>
        </authorList>
    </citation>
    <scope>NUCLEOTIDE SEQUENCE [LARGE SCALE GENOMIC DNA]</scope>
    <source>
        <strain evidence="2 3">KACC 23027</strain>
    </source>
</reference>
<keyword evidence="3" id="KW-1185">Reference proteome</keyword>
<dbReference type="InterPro" id="IPR001845">
    <property type="entry name" value="HTH_ArsR_DNA-bd_dom"/>
</dbReference>
<accession>A0ABY8C027</accession>
<evidence type="ECO:0000313" key="2">
    <source>
        <dbReference type="EMBL" id="WEG09754.1"/>
    </source>
</evidence>
<feature type="domain" description="HTH arsR-type" evidence="1">
    <location>
        <begin position="3"/>
        <end position="95"/>
    </location>
</feature>
<evidence type="ECO:0000313" key="3">
    <source>
        <dbReference type="Proteomes" id="UP001214553"/>
    </source>
</evidence>
<organism evidence="2 3">
    <name type="scientific">Microbacterium horticulturae</name>
    <dbReference type="NCBI Taxonomy" id="3028316"/>
    <lineage>
        <taxon>Bacteria</taxon>
        <taxon>Bacillati</taxon>
        <taxon>Actinomycetota</taxon>
        <taxon>Actinomycetes</taxon>
        <taxon>Micrococcales</taxon>
        <taxon>Microbacteriaceae</taxon>
        <taxon>Microbacterium</taxon>
    </lineage>
</organism>
<evidence type="ECO:0000259" key="1">
    <source>
        <dbReference type="SMART" id="SM00418"/>
    </source>
</evidence>
<sequence>MATAYSAISSYSRVQILHLLQEHPALTISDLTKSTGLHPNTVREHLQRLIESGYVVPEAERRTTRGRPRILYSAVSGPDAPHSPIAQQRVREAAERGDLMRRVMPWTESSLPQDAQHQLDALVEDLQDAGFDPIVDTDELTVDLTPCEHARAQADHRDVLCAVHIGLMQGVLGEAGGPLEVDGMLPACDPTECHIQLTLKGSPERV</sequence>
<dbReference type="InterPro" id="IPR036390">
    <property type="entry name" value="WH_DNA-bd_sf"/>
</dbReference>